<accession>A0A6J6YIM0</accession>
<sequence>MPANAIPAPAHAAPNARDPLTGRSAAINASDAMNPSAIDVTTEVSSAAVSADLRPTTAAPIKSRRPDSSSARLWRIVMSPDRTATPAAPNAMSFTNPIAPIEVGS</sequence>
<feature type="region of interest" description="Disordered" evidence="1">
    <location>
        <begin position="84"/>
        <end position="105"/>
    </location>
</feature>
<dbReference type="EMBL" id="CAFAAH010000250">
    <property type="protein sequence ID" value="CAB4808044.1"/>
    <property type="molecule type" value="Genomic_DNA"/>
</dbReference>
<proteinExistence type="predicted"/>
<gene>
    <name evidence="2" type="ORF">UFOPK2242_01567</name>
    <name evidence="3" type="ORF">UFOPK2996_01445</name>
    <name evidence="4" type="ORF">UFOPK3317_00727</name>
</gene>
<protein>
    <submittedName>
        <fullName evidence="3">Unannotated protein</fullName>
    </submittedName>
</protein>
<dbReference type="AlphaFoldDB" id="A0A6J6YIM0"/>
<reference evidence="3" key="1">
    <citation type="submission" date="2020-05" db="EMBL/GenBank/DDBJ databases">
        <authorList>
            <person name="Chiriac C."/>
            <person name="Salcher M."/>
            <person name="Ghai R."/>
            <person name="Kavagutti S V."/>
        </authorList>
    </citation>
    <scope>NUCLEOTIDE SEQUENCE</scope>
</reference>
<evidence type="ECO:0000313" key="2">
    <source>
        <dbReference type="EMBL" id="CAB4673076.1"/>
    </source>
</evidence>
<evidence type="ECO:0000256" key="1">
    <source>
        <dbReference type="SAM" id="MobiDB-lite"/>
    </source>
</evidence>
<name>A0A6J6YIM0_9ZZZZ</name>
<dbReference type="EMBL" id="CAFBLK010000106">
    <property type="protein sequence ID" value="CAB4867541.1"/>
    <property type="molecule type" value="Genomic_DNA"/>
</dbReference>
<organism evidence="3">
    <name type="scientific">freshwater metagenome</name>
    <dbReference type="NCBI Taxonomy" id="449393"/>
    <lineage>
        <taxon>unclassified sequences</taxon>
        <taxon>metagenomes</taxon>
        <taxon>ecological metagenomes</taxon>
    </lineage>
</organism>
<dbReference type="EMBL" id="CAEZWM010000263">
    <property type="protein sequence ID" value="CAB4673076.1"/>
    <property type="molecule type" value="Genomic_DNA"/>
</dbReference>
<evidence type="ECO:0000313" key="4">
    <source>
        <dbReference type="EMBL" id="CAB4867541.1"/>
    </source>
</evidence>
<evidence type="ECO:0000313" key="3">
    <source>
        <dbReference type="EMBL" id="CAB4808044.1"/>
    </source>
</evidence>